<keyword evidence="3" id="KW-1185">Reference proteome</keyword>
<feature type="compositionally biased region" description="Basic and acidic residues" evidence="1">
    <location>
        <begin position="1"/>
        <end position="14"/>
    </location>
</feature>
<accession>A0A4Z1SSZ4</accession>
<evidence type="ECO:0000256" key="1">
    <source>
        <dbReference type="SAM" id="MobiDB-lite"/>
    </source>
</evidence>
<evidence type="ECO:0000313" key="2">
    <source>
        <dbReference type="EMBL" id="TNJ26768.1"/>
    </source>
</evidence>
<organism evidence="2 3">
    <name type="scientific">Giardia muris</name>
    <dbReference type="NCBI Taxonomy" id="5742"/>
    <lineage>
        <taxon>Eukaryota</taxon>
        <taxon>Metamonada</taxon>
        <taxon>Diplomonadida</taxon>
        <taxon>Hexamitidae</taxon>
        <taxon>Giardiinae</taxon>
        <taxon>Giardia</taxon>
    </lineage>
</organism>
<evidence type="ECO:0000313" key="3">
    <source>
        <dbReference type="Proteomes" id="UP000315496"/>
    </source>
</evidence>
<feature type="region of interest" description="Disordered" evidence="1">
    <location>
        <begin position="1"/>
        <end position="39"/>
    </location>
</feature>
<reference evidence="2 3" key="1">
    <citation type="submission" date="2019-05" db="EMBL/GenBank/DDBJ databases">
        <title>The compact genome of Giardia muris reveals important steps in the evolution of intestinal protozoan parasites.</title>
        <authorList>
            <person name="Xu F."/>
            <person name="Jimenez-Gonzalez A."/>
            <person name="Einarsson E."/>
            <person name="Astvaldsson A."/>
            <person name="Peirasmaki D."/>
            <person name="Eckmann L."/>
            <person name="Andersson J.O."/>
            <person name="Svard S.G."/>
            <person name="Jerlstrom-Hultqvist J."/>
        </authorList>
    </citation>
    <scope>NUCLEOTIDE SEQUENCE [LARGE SCALE GENOMIC DNA]</scope>
    <source>
        <strain evidence="2 3">Roberts-Thomson</strain>
    </source>
</reference>
<dbReference type="Proteomes" id="UP000315496">
    <property type="component" value="Chromosome 4"/>
</dbReference>
<dbReference type="OrthoDB" id="10250999at2759"/>
<dbReference type="VEuPathDB" id="GiardiaDB:GMRT_10163"/>
<feature type="region of interest" description="Disordered" evidence="1">
    <location>
        <begin position="358"/>
        <end position="380"/>
    </location>
</feature>
<gene>
    <name evidence="2" type="ORF">GMRT_10163</name>
</gene>
<dbReference type="EMBL" id="VDLU01000004">
    <property type="protein sequence ID" value="TNJ26768.1"/>
    <property type="molecule type" value="Genomic_DNA"/>
</dbReference>
<comment type="caution">
    <text evidence="2">The sequence shown here is derived from an EMBL/GenBank/DDBJ whole genome shotgun (WGS) entry which is preliminary data.</text>
</comment>
<sequence length="610" mass="67882">MSSSIDRNRAESKGSRVHYASDEPAIEEGGGGEPSDRQDEAYGNLLRALCESLPASELESPEGLGRLIARFGSLTAPGAVLSDLGNFVKEFEEVGPLSKKAIDLAGTMAPRSILLPPSPLELLHNVNVNFEGNKVYYLTEAMERDTALAQSLSLSGKSGRMANKTASGRQSHLRKVNFIEALRTVRQASVLADIVTRYGTQTGFKPIMPQNLGGDTFIETVGMLERLIPREAMGVTLLLTDVEKLFASLRLFPRYLRPTDLPTLFRKAIATQTRLLLGYPCYAPESRLFGLYKAQDIAANAPQLPTTMSINRICYIGFVYLLYYLCDQLYTTAFKIPSRIDQAQETVAAPGTYDIHEAAETKRSNEAREQRRRLVSDSLQRKPSMTISVSGLALTLSTSTSGFGTGRMGEGEDPRGSDQLILYKSARCNVEDIENPYDPFCIPDNILELEDFHLVAYLWRVLYLFAALVDREFSEAQLGFGLAENKPLFTPDVRKYPECIKVMTRHVGLIKRCFQTHCPNGALLDYRNLHKILKQAQLGHVLPPKFAFEVVMRNYSRIDRNSLLPGLTVEEFIVAIFVCSNFAYSSGPVVQTLQTPEARVEHLILQFGQK</sequence>
<name>A0A4Z1SSZ4_GIAMU</name>
<feature type="compositionally biased region" description="Basic and acidic residues" evidence="1">
    <location>
        <begin position="358"/>
        <end position="375"/>
    </location>
</feature>
<protein>
    <submittedName>
        <fullName evidence="2">Uncharacterized protein</fullName>
    </submittedName>
</protein>
<dbReference type="AlphaFoldDB" id="A0A4Z1SSZ4"/>
<proteinExistence type="predicted"/>